<dbReference type="RefSeq" id="WP_090261578.1">
    <property type="nucleotide sequence ID" value="NZ_FNDS01000002.1"/>
</dbReference>
<dbReference type="Pfam" id="PF06844">
    <property type="entry name" value="DUF1244"/>
    <property type="match status" value="1"/>
</dbReference>
<organism evidence="2 3">
    <name type="scientific">Pseudomonas panipatensis</name>
    <dbReference type="NCBI Taxonomy" id="428992"/>
    <lineage>
        <taxon>Bacteria</taxon>
        <taxon>Pseudomonadati</taxon>
        <taxon>Pseudomonadota</taxon>
        <taxon>Gammaproteobacteria</taxon>
        <taxon>Pseudomonadales</taxon>
        <taxon>Pseudomonadaceae</taxon>
        <taxon>Pseudomonas</taxon>
    </lineage>
</organism>
<dbReference type="OrthoDB" id="9802252at2"/>
<sequence>MTKPATDTIDLSQEQRTELEAAAFRTLVQHLRTRKDVQNIDLMNLAGFCRNCLSKWYKAAADDMGLALSAEQAREEIYGMPYAEWKAKYQKEATPQQQAAFDNAKKH</sequence>
<dbReference type="Gene3D" id="1.10.3340.10">
    <property type="entry name" value="SMc04008-like"/>
    <property type="match status" value="1"/>
</dbReference>
<reference evidence="3" key="1">
    <citation type="submission" date="2016-10" db="EMBL/GenBank/DDBJ databases">
        <authorList>
            <person name="Varghese N."/>
            <person name="Submissions S."/>
        </authorList>
    </citation>
    <scope>NUCLEOTIDE SEQUENCE [LARGE SCALE GENOMIC DNA]</scope>
    <source>
        <strain evidence="3">CCM 7469</strain>
    </source>
</reference>
<keyword evidence="3" id="KW-1185">Reference proteome</keyword>
<proteinExistence type="predicted"/>
<protein>
    <recommendedName>
        <fullName evidence="1">SMc04008-like domain-containing protein</fullName>
    </recommendedName>
</protein>
<name>A0A1G8E422_9PSED</name>
<dbReference type="Proteomes" id="UP000199636">
    <property type="component" value="Unassembled WGS sequence"/>
</dbReference>
<feature type="domain" description="SMc04008-like" evidence="1">
    <location>
        <begin position="37"/>
        <end position="102"/>
    </location>
</feature>
<dbReference type="SUPFAM" id="SSF158757">
    <property type="entry name" value="SMc04008-like"/>
    <property type="match status" value="1"/>
</dbReference>
<dbReference type="STRING" id="428992.SAMN05216272_102316"/>
<dbReference type="InterPro" id="IPR023163">
    <property type="entry name" value="SMc04008-like_domain"/>
</dbReference>
<evidence type="ECO:0000313" key="3">
    <source>
        <dbReference type="Proteomes" id="UP000199636"/>
    </source>
</evidence>
<evidence type="ECO:0000259" key="1">
    <source>
        <dbReference type="Pfam" id="PF06844"/>
    </source>
</evidence>
<accession>A0A1G8E422</accession>
<dbReference type="EMBL" id="FNDS01000002">
    <property type="protein sequence ID" value="SDH64595.1"/>
    <property type="molecule type" value="Genomic_DNA"/>
</dbReference>
<dbReference type="AlphaFoldDB" id="A0A1G8E422"/>
<evidence type="ECO:0000313" key="2">
    <source>
        <dbReference type="EMBL" id="SDH64595.1"/>
    </source>
</evidence>
<gene>
    <name evidence="2" type="ORF">SAMN05216272_102316</name>
</gene>
<dbReference type="InterPro" id="IPR036810">
    <property type="entry name" value="SMc04008-like_sf"/>
</dbReference>